<reference evidence="3" key="2">
    <citation type="submission" date="2015-01" db="EMBL/GenBank/DDBJ databases">
        <title>Evolutionary Origins and Diversification of the Mycorrhizal Mutualists.</title>
        <authorList>
            <consortium name="DOE Joint Genome Institute"/>
            <consortium name="Mycorrhizal Genomics Consortium"/>
            <person name="Kohler A."/>
            <person name="Kuo A."/>
            <person name="Nagy L.G."/>
            <person name="Floudas D."/>
            <person name="Copeland A."/>
            <person name="Barry K.W."/>
            <person name="Cichocki N."/>
            <person name="Veneault-Fourrey C."/>
            <person name="LaButti K."/>
            <person name="Lindquist E.A."/>
            <person name="Lipzen A."/>
            <person name="Lundell T."/>
            <person name="Morin E."/>
            <person name="Murat C."/>
            <person name="Riley R."/>
            <person name="Ohm R."/>
            <person name="Sun H."/>
            <person name="Tunlid A."/>
            <person name="Henrissat B."/>
            <person name="Grigoriev I.V."/>
            <person name="Hibbett D.S."/>
            <person name="Martin F."/>
        </authorList>
    </citation>
    <scope>NUCLEOTIDE SEQUENCE [LARGE SCALE GENOMIC DNA]</scope>
    <source>
        <strain evidence="3">Ve08.2h10</strain>
    </source>
</reference>
<sequence>MAGRGYMPSPPRLTRSQLTESSSRIVTGLCGSGIIGSKSAMRLTLSTLPPSLPLGEQDLIPCIGGIIDEYESDEADESDGGSCKGV</sequence>
<protein>
    <submittedName>
        <fullName evidence="2">Uncharacterized protein</fullName>
    </submittedName>
</protein>
<evidence type="ECO:0000256" key="1">
    <source>
        <dbReference type="SAM" id="MobiDB-lite"/>
    </source>
</evidence>
<name>A0A0D0CCE0_9AGAM</name>
<evidence type="ECO:0000313" key="3">
    <source>
        <dbReference type="Proteomes" id="UP000054538"/>
    </source>
</evidence>
<dbReference type="HOGENOM" id="CLU_2498498_0_0_1"/>
<accession>A0A0D0CCE0</accession>
<dbReference type="Proteomes" id="UP000054538">
    <property type="component" value="Unassembled WGS sequence"/>
</dbReference>
<evidence type="ECO:0000313" key="2">
    <source>
        <dbReference type="EMBL" id="KIK80437.1"/>
    </source>
</evidence>
<dbReference type="AlphaFoldDB" id="A0A0D0CCE0"/>
<organism evidence="2 3">
    <name type="scientific">Paxillus rubicundulus Ve08.2h10</name>
    <dbReference type="NCBI Taxonomy" id="930991"/>
    <lineage>
        <taxon>Eukaryota</taxon>
        <taxon>Fungi</taxon>
        <taxon>Dikarya</taxon>
        <taxon>Basidiomycota</taxon>
        <taxon>Agaricomycotina</taxon>
        <taxon>Agaricomycetes</taxon>
        <taxon>Agaricomycetidae</taxon>
        <taxon>Boletales</taxon>
        <taxon>Paxilineae</taxon>
        <taxon>Paxillaceae</taxon>
        <taxon>Paxillus</taxon>
    </lineage>
</organism>
<feature type="region of interest" description="Disordered" evidence="1">
    <location>
        <begin position="1"/>
        <end position="20"/>
    </location>
</feature>
<keyword evidence="3" id="KW-1185">Reference proteome</keyword>
<gene>
    <name evidence="2" type="ORF">PAXRUDRAFT_833527</name>
</gene>
<dbReference type="InParanoid" id="A0A0D0CCE0"/>
<proteinExistence type="predicted"/>
<dbReference type="EMBL" id="KN826019">
    <property type="protein sequence ID" value="KIK80437.1"/>
    <property type="molecule type" value="Genomic_DNA"/>
</dbReference>
<reference evidence="2 3" key="1">
    <citation type="submission" date="2014-04" db="EMBL/GenBank/DDBJ databases">
        <authorList>
            <consortium name="DOE Joint Genome Institute"/>
            <person name="Kuo A."/>
            <person name="Kohler A."/>
            <person name="Jargeat P."/>
            <person name="Nagy L.G."/>
            <person name="Floudas D."/>
            <person name="Copeland A."/>
            <person name="Barry K.W."/>
            <person name="Cichocki N."/>
            <person name="Veneault-Fourrey C."/>
            <person name="LaButti K."/>
            <person name="Lindquist E.A."/>
            <person name="Lipzen A."/>
            <person name="Lundell T."/>
            <person name="Morin E."/>
            <person name="Murat C."/>
            <person name="Sun H."/>
            <person name="Tunlid A."/>
            <person name="Henrissat B."/>
            <person name="Grigoriev I.V."/>
            <person name="Hibbett D.S."/>
            <person name="Martin F."/>
            <person name="Nordberg H.P."/>
            <person name="Cantor M.N."/>
            <person name="Hua S.X."/>
        </authorList>
    </citation>
    <scope>NUCLEOTIDE SEQUENCE [LARGE SCALE GENOMIC DNA]</scope>
    <source>
        <strain evidence="2 3">Ve08.2h10</strain>
    </source>
</reference>